<proteinExistence type="predicted"/>
<keyword evidence="1" id="KW-0106">Calcium</keyword>
<dbReference type="Gene3D" id="2.60.40.60">
    <property type="entry name" value="Cadherins"/>
    <property type="match status" value="1"/>
</dbReference>
<organism evidence="3 4">
    <name type="scientific">Caenorhabditis japonica</name>
    <dbReference type="NCBI Taxonomy" id="281687"/>
    <lineage>
        <taxon>Eukaryota</taxon>
        <taxon>Metazoa</taxon>
        <taxon>Ecdysozoa</taxon>
        <taxon>Nematoda</taxon>
        <taxon>Chromadorea</taxon>
        <taxon>Rhabditida</taxon>
        <taxon>Rhabditina</taxon>
        <taxon>Rhabditomorpha</taxon>
        <taxon>Rhabditoidea</taxon>
        <taxon>Rhabditidae</taxon>
        <taxon>Peloderinae</taxon>
        <taxon>Caenorhabditis</taxon>
    </lineage>
</organism>
<reference evidence="4" key="1">
    <citation type="submission" date="2010-08" db="EMBL/GenBank/DDBJ databases">
        <authorList>
            <consortium name="Caenorhabditis japonica Sequencing Consortium"/>
            <person name="Wilson R.K."/>
        </authorList>
    </citation>
    <scope>NUCLEOTIDE SEQUENCE [LARGE SCALE GENOMIC DNA]</scope>
    <source>
        <strain evidence="4">DF5081</strain>
    </source>
</reference>
<evidence type="ECO:0000256" key="1">
    <source>
        <dbReference type="PROSITE-ProRule" id="PRU00043"/>
    </source>
</evidence>
<dbReference type="GO" id="GO:0016020">
    <property type="term" value="C:membrane"/>
    <property type="evidence" value="ECO:0007669"/>
    <property type="project" value="InterPro"/>
</dbReference>
<dbReference type="InterPro" id="IPR002126">
    <property type="entry name" value="Cadherin-like_dom"/>
</dbReference>
<dbReference type="InterPro" id="IPR015919">
    <property type="entry name" value="Cadherin-like_sf"/>
</dbReference>
<feature type="domain" description="Cadherin" evidence="2">
    <location>
        <begin position="13"/>
        <end position="102"/>
    </location>
</feature>
<sequence>MANTTSSGGERDVVKIIATDIDSGPFGQLSYSIAQVTNGAEDKFRYEPSTNMLMATGELIAGERYQVVIEATDGGGRSSQAIVIVLATDPLQSTFSSLAPLPGMETFLPNPIAMATTPGSLTTSAGEVLGRGAGK</sequence>
<dbReference type="FunFam" id="2.60.40.60:FF:000379">
    <property type="entry name" value="CaDHerin family"/>
    <property type="match status" value="1"/>
</dbReference>
<dbReference type="EnsemblMetazoa" id="CJA42276.1">
    <property type="protein sequence ID" value="CJA42276.1"/>
    <property type="gene ID" value="WBGene00218124"/>
</dbReference>
<evidence type="ECO:0000259" key="2">
    <source>
        <dbReference type="PROSITE" id="PS50268"/>
    </source>
</evidence>
<accession>A0A8R1IU32</accession>
<dbReference type="Proteomes" id="UP000005237">
    <property type="component" value="Unassembled WGS sequence"/>
</dbReference>
<dbReference type="Pfam" id="PF00028">
    <property type="entry name" value="Cadherin"/>
    <property type="match status" value="1"/>
</dbReference>
<dbReference type="SMART" id="SM00112">
    <property type="entry name" value="CA"/>
    <property type="match status" value="1"/>
</dbReference>
<evidence type="ECO:0000313" key="4">
    <source>
        <dbReference type="Proteomes" id="UP000005237"/>
    </source>
</evidence>
<keyword evidence="4" id="KW-1185">Reference proteome</keyword>
<dbReference type="GO" id="GO:0005509">
    <property type="term" value="F:calcium ion binding"/>
    <property type="evidence" value="ECO:0007669"/>
    <property type="project" value="UniProtKB-UniRule"/>
</dbReference>
<dbReference type="SUPFAM" id="SSF49313">
    <property type="entry name" value="Cadherin-like"/>
    <property type="match status" value="1"/>
</dbReference>
<dbReference type="PROSITE" id="PS50268">
    <property type="entry name" value="CADHERIN_2"/>
    <property type="match status" value="1"/>
</dbReference>
<evidence type="ECO:0000313" key="3">
    <source>
        <dbReference type="EnsemblMetazoa" id="CJA42276.1"/>
    </source>
</evidence>
<reference evidence="3" key="2">
    <citation type="submission" date="2022-06" db="UniProtKB">
        <authorList>
            <consortium name="EnsemblMetazoa"/>
        </authorList>
    </citation>
    <scope>IDENTIFICATION</scope>
    <source>
        <strain evidence="3">DF5081</strain>
    </source>
</reference>
<protein>
    <submittedName>
        <fullName evidence="3">Cadherin domain-containing protein</fullName>
    </submittedName>
</protein>
<dbReference type="AlphaFoldDB" id="A0A8R1IU32"/>
<name>A0A8R1IU32_CAEJA</name>
<dbReference type="CDD" id="cd11304">
    <property type="entry name" value="Cadherin_repeat"/>
    <property type="match status" value="1"/>
</dbReference>
<dbReference type="GO" id="GO:0007156">
    <property type="term" value="P:homophilic cell adhesion via plasma membrane adhesion molecules"/>
    <property type="evidence" value="ECO:0007669"/>
    <property type="project" value="InterPro"/>
</dbReference>